<dbReference type="PROSITE" id="PS50145">
    <property type="entry name" value="ZF_TRAF"/>
    <property type="match status" value="1"/>
</dbReference>
<dbReference type="Pfam" id="PF15965">
    <property type="entry name" value="zf-TRAF_2"/>
    <property type="match status" value="1"/>
</dbReference>
<keyword evidence="2 4" id="KW-0863">Zinc-finger</keyword>
<dbReference type="PROSITE" id="PS00518">
    <property type="entry name" value="ZF_RING_1"/>
    <property type="match status" value="1"/>
</dbReference>
<feature type="region of interest" description="Disordered" evidence="5">
    <location>
        <begin position="194"/>
        <end position="229"/>
    </location>
</feature>
<dbReference type="AlphaFoldDB" id="A0A9D4LQ78"/>
<dbReference type="GO" id="GO:0008270">
    <property type="term" value="F:zinc ion binding"/>
    <property type="evidence" value="ECO:0007669"/>
    <property type="project" value="UniProtKB-KW"/>
</dbReference>
<evidence type="ECO:0000256" key="2">
    <source>
        <dbReference type="ARBA" id="ARBA00022771"/>
    </source>
</evidence>
<dbReference type="InterPro" id="IPR001293">
    <property type="entry name" value="Znf_TRAF"/>
</dbReference>
<feature type="compositionally biased region" description="Low complexity" evidence="5">
    <location>
        <begin position="268"/>
        <end position="277"/>
    </location>
</feature>
<feature type="compositionally biased region" description="Basic and acidic residues" evidence="5">
    <location>
        <begin position="255"/>
        <end position="267"/>
    </location>
</feature>
<dbReference type="InterPro" id="IPR001841">
    <property type="entry name" value="Znf_RING"/>
</dbReference>
<dbReference type="EMBL" id="JAIWYP010000002">
    <property type="protein sequence ID" value="KAH3861849.1"/>
    <property type="molecule type" value="Genomic_DNA"/>
</dbReference>
<dbReference type="SUPFAM" id="SSF49599">
    <property type="entry name" value="TRAF domain-like"/>
    <property type="match status" value="1"/>
</dbReference>
<comment type="caution">
    <text evidence="8">The sequence shown here is derived from an EMBL/GenBank/DDBJ whole genome shotgun (WGS) entry which is preliminary data.</text>
</comment>
<keyword evidence="9" id="KW-1185">Reference proteome</keyword>
<evidence type="ECO:0000256" key="4">
    <source>
        <dbReference type="PROSITE-ProRule" id="PRU00207"/>
    </source>
</evidence>
<dbReference type="PROSITE" id="PS51257">
    <property type="entry name" value="PROKAR_LIPOPROTEIN"/>
    <property type="match status" value="1"/>
</dbReference>
<accession>A0A9D4LQ78</accession>
<dbReference type="SUPFAM" id="SSF57850">
    <property type="entry name" value="RING/U-box"/>
    <property type="match status" value="1"/>
</dbReference>
<evidence type="ECO:0000256" key="5">
    <source>
        <dbReference type="SAM" id="MobiDB-lite"/>
    </source>
</evidence>
<dbReference type="SMART" id="SM00184">
    <property type="entry name" value="RING"/>
    <property type="match status" value="1"/>
</dbReference>
<evidence type="ECO:0000313" key="9">
    <source>
        <dbReference type="Proteomes" id="UP000828390"/>
    </source>
</evidence>
<dbReference type="Pfam" id="PF13923">
    <property type="entry name" value="zf-C3HC4_2"/>
    <property type="match status" value="1"/>
</dbReference>
<evidence type="ECO:0000256" key="3">
    <source>
        <dbReference type="ARBA" id="ARBA00022833"/>
    </source>
</evidence>
<dbReference type="Proteomes" id="UP000828390">
    <property type="component" value="Unassembled WGS sequence"/>
</dbReference>
<evidence type="ECO:0000256" key="1">
    <source>
        <dbReference type="ARBA" id="ARBA00022723"/>
    </source>
</evidence>
<dbReference type="PANTHER" id="PTHR10131">
    <property type="entry name" value="TNF RECEPTOR ASSOCIATED FACTOR"/>
    <property type="match status" value="1"/>
</dbReference>
<evidence type="ECO:0000259" key="7">
    <source>
        <dbReference type="PROSITE" id="PS50145"/>
    </source>
</evidence>
<feature type="domain" description="TRAF-type" evidence="7">
    <location>
        <begin position="100"/>
        <end position="144"/>
    </location>
</feature>
<dbReference type="InterPro" id="IPR013083">
    <property type="entry name" value="Znf_RING/FYVE/PHD"/>
</dbReference>
<organism evidence="8 9">
    <name type="scientific">Dreissena polymorpha</name>
    <name type="common">Zebra mussel</name>
    <name type="synonym">Mytilus polymorpha</name>
    <dbReference type="NCBI Taxonomy" id="45954"/>
    <lineage>
        <taxon>Eukaryota</taxon>
        <taxon>Metazoa</taxon>
        <taxon>Spiralia</taxon>
        <taxon>Lophotrochozoa</taxon>
        <taxon>Mollusca</taxon>
        <taxon>Bivalvia</taxon>
        <taxon>Autobranchia</taxon>
        <taxon>Heteroconchia</taxon>
        <taxon>Euheterodonta</taxon>
        <taxon>Imparidentia</taxon>
        <taxon>Neoheterodontei</taxon>
        <taxon>Myida</taxon>
        <taxon>Dreissenoidea</taxon>
        <taxon>Dreissenidae</taxon>
        <taxon>Dreissena</taxon>
    </lineage>
</organism>
<reference evidence="8" key="2">
    <citation type="submission" date="2020-11" db="EMBL/GenBank/DDBJ databases">
        <authorList>
            <person name="McCartney M.A."/>
            <person name="Auch B."/>
            <person name="Kono T."/>
            <person name="Mallez S."/>
            <person name="Becker A."/>
            <person name="Gohl D.M."/>
            <person name="Silverstein K.A.T."/>
            <person name="Koren S."/>
            <person name="Bechman K.B."/>
            <person name="Herman A."/>
            <person name="Abrahante J.E."/>
            <person name="Garbe J."/>
        </authorList>
    </citation>
    <scope>NUCLEOTIDE SEQUENCE</scope>
    <source>
        <strain evidence="8">Duluth1</strain>
        <tissue evidence="8">Whole animal</tissue>
    </source>
</reference>
<feature type="compositionally biased region" description="Polar residues" evidence="5">
    <location>
        <begin position="208"/>
        <end position="223"/>
    </location>
</feature>
<dbReference type="GO" id="GO:0043122">
    <property type="term" value="P:regulation of canonical NF-kappaB signal transduction"/>
    <property type="evidence" value="ECO:0007669"/>
    <property type="project" value="TreeGrafter"/>
</dbReference>
<sequence>MGLDRELFEGEVAEEFLCGICHQVLLNPVTAGCFHMFCQACVIRKMKSRVTKPVCPVCSAALSLNMTDTPIEFKLKLLNLSTQCSHNCGDAFVLAELPDHMDVCPNAPVQCHFTAQGCPRKVKRCDLRKHLHECDFREVECEACGFRTLYRELFTHQSRVRCLEKKLKQQIIRERKASSREIIRHREKLVKEHAKFDQQQRKRILSHAKSQASRKSERQTTAGSECGDSEFDFATTQESVFLTEDVINRHNQQRHHSEEAKRMEVSRQVRARSAVVR</sequence>
<feature type="zinc finger region" description="TRAF-type" evidence="4">
    <location>
        <begin position="100"/>
        <end position="144"/>
    </location>
</feature>
<name>A0A9D4LQ78_DREPO</name>
<proteinExistence type="predicted"/>
<feature type="domain" description="RING-type" evidence="6">
    <location>
        <begin position="18"/>
        <end position="59"/>
    </location>
</feature>
<feature type="region of interest" description="Disordered" evidence="5">
    <location>
        <begin position="249"/>
        <end position="277"/>
    </location>
</feature>
<keyword evidence="3 4" id="KW-0862">Zinc</keyword>
<dbReference type="PANTHER" id="PTHR10131:SF157">
    <property type="entry name" value="RECEPTOR-ASSOCIATED FACTOR, PUTATIVE-RELATED"/>
    <property type="match status" value="1"/>
</dbReference>
<keyword evidence="1 4" id="KW-0479">Metal-binding</keyword>
<dbReference type="PROSITE" id="PS50089">
    <property type="entry name" value="ZF_RING_2"/>
    <property type="match status" value="1"/>
</dbReference>
<dbReference type="InterPro" id="IPR017907">
    <property type="entry name" value="Znf_RING_CS"/>
</dbReference>
<gene>
    <name evidence="8" type="ORF">DPMN_024801</name>
</gene>
<protein>
    <submittedName>
        <fullName evidence="8">Uncharacterized protein</fullName>
    </submittedName>
</protein>
<evidence type="ECO:0000259" key="6">
    <source>
        <dbReference type="PROSITE" id="PS50089"/>
    </source>
</evidence>
<reference evidence="8" key="1">
    <citation type="journal article" date="2019" name="bioRxiv">
        <title>The Genome of the Zebra Mussel, Dreissena polymorpha: A Resource for Invasive Species Research.</title>
        <authorList>
            <person name="McCartney M.A."/>
            <person name="Auch B."/>
            <person name="Kono T."/>
            <person name="Mallez S."/>
            <person name="Zhang Y."/>
            <person name="Obille A."/>
            <person name="Becker A."/>
            <person name="Abrahante J.E."/>
            <person name="Garbe J."/>
            <person name="Badalamenti J.P."/>
            <person name="Herman A."/>
            <person name="Mangelson H."/>
            <person name="Liachko I."/>
            <person name="Sullivan S."/>
            <person name="Sone E.D."/>
            <person name="Koren S."/>
            <person name="Silverstein K.A.T."/>
            <person name="Beckman K.B."/>
            <person name="Gohl D.M."/>
        </authorList>
    </citation>
    <scope>NUCLEOTIDE SEQUENCE</scope>
    <source>
        <strain evidence="8">Duluth1</strain>
        <tissue evidence="8">Whole animal</tissue>
    </source>
</reference>
<evidence type="ECO:0000313" key="8">
    <source>
        <dbReference type="EMBL" id="KAH3861849.1"/>
    </source>
</evidence>
<dbReference type="Gene3D" id="3.30.40.10">
    <property type="entry name" value="Zinc/RING finger domain, C3HC4 (zinc finger)"/>
    <property type="match status" value="2"/>
</dbReference>